<evidence type="ECO:0000313" key="1">
    <source>
        <dbReference type="EMBL" id="KGE73897.1"/>
    </source>
</evidence>
<gene>
    <name evidence="1" type="ORF">DC28_01470</name>
</gene>
<dbReference type="RefSeq" id="WP_037544969.1">
    <property type="nucleotide sequence ID" value="NZ_JNUP01000003.1"/>
</dbReference>
<proteinExistence type="predicted"/>
<name>A0A098R586_9SPIO</name>
<accession>A0A098R586</accession>
<keyword evidence="2" id="KW-1185">Reference proteome</keyword>
<organism evidence="1 2">
    <name type="scientific">Spirochaeta lutea</name>
    <dbReference type="NCBI Taxonomy" id="1480694"/>
    <lineage>
        <taxon>Bacteria</taxon>
        <taxon>Pseudomonadati</taxon>
        <taxon>Spirochaetota</taxon>
        <taxon>Spirochaetia</taxon>
        <taxon>Spirochaetales</taxon>
        <taxon>Spirochaetaceae</taxon>
        <taxon>Spirochaeta</taxon>
    </lineage>
</organism>
<protein>
    <submittedName>
        <fullName evidence="1">Uncharacterized protein</fullName>
    </submittedName>
</protein>
<reference evidence="1 2" key="1">
    <citation type="submission" date="2014-05" db="EMBL/GenBank/DDBJ databases">
        <title>De novo Genome Sequence of Spirocheata sp.</title>
        <authorList>
            <person name="Shivani Y."/>
            <person name="Subhash Y."/>
            <person name="Tushar L."/>
            <person name="Sasikala C."/>
            <person name="Ramana C.V."/>
        </authorList>
    </citation>
    <scope>NUCLEOTIDE SEQUENCE [LARGE SCALE GENOMIC DNA]</scope>
    <source>
        <strain evidence="1 2">JC230</strain>
    </source>
</reference>
<dbReference type="EMBL" id="JNUP01000003">
    <property type="protein sequence ID" value="KGE73897.1"/>
    <property type="molecule type" value="Genomic_DNA"/>
</dbReference>
<dbReference type="Proteomes" id="UP000029692">
    <property type="component" value="Unassembled WGS sequence"/>
</dbReference>
<dbReference type="OrthoDB" id="1956952at2"/>
<sequence length="81" mass="9037">MWIRTQDKKKLITRISGISVQKNFGSRSKFSLVVAYGGAASLEMATEVLGQYTSEEEALAELQRLQEHINSGIDQVFTMAE</sequence>
<dbReference type="AlphaFoldDB" id="A0A098R586"/>
<evidence type="ECO:0000313" key="2">
    <source>
        <dbReference type="Proteomes" id="UP000029692"/>
    </source>
</evidence>
<comment type="caution">
    <text evidence="1">The sequence shown here is derived from an EMBL/GenBank/DDBJ whole genome shotgun (WGS) entry which is preliminary data.</text>
</comment>